<name>A0A0J7L3C9_LASNI</name>
<evidence type="ECO:0000256" key="5">
    <source>
        <dbReference type="ARBA" id="ARBA00023306"/>
    </source>
</evidence>
<keyword evidence="3" id="KW-0235">DNA replication</keyword>
<keyword evidence="8" id="KW-1185">Reference proteome</keyword>
<dbReference type="PANTHER" id="PTHR10507">
    <property type="entry name" value="CDC45-RELATED PROTEIN"/>
    <property type="match status" value="1"/>
</dbReference>
<keyword evidence="5" id="KW-0131">Cell cycle</keyword>
<dbReference type="GO" id="GO:0006270">
    <property type="term" value="P:DNA replication initiation"/>
    <property type="evidence" value="ECO:0007669"/>
    <property type="project" value="InterPro"/>
</dbReference>
<evidence type="ECO:0000256" key="3">
    <source>
        <dbReference type="ARBA" id="ARBA00022705"/>
    </source>
</evidence>
<comment type="similarity">
    <text evidence="2">Belongs to the CDC45 family.</text>
</comment>
<dbReference type="PaxDb" id="67767-A0A0J7L3C9"/>
<dbReference type="GO" id="GO:0003697">
    <property type="term" value="F:single-stranded DNA binding"/>
    <property type="evidence" value="ECO:0007669"/>
    <property type="project" value="TreeGrafter"/>
</dbReference>
<dbReference type="PANTHER" id="PTHR10507:SF0">
    <property type="entry name" value="CELL DIVISION CONTROL PROTEIN 45 HOMOLOG"/>
    <property type="match status" value="1"/>
</dbReference>
<evidence type="ECO:0000256" key="1">
    <source>
        <dbReference type="ARBA" id="ARBA00004123"/>
    </source>
</evidence>
<dbReference type="STRING" id="67767.A0A0J7L3C9"/>
<gene>
    <name evidence="7" type="ORF">RF55_2290</name>
</gene>
<dbReference type="Pfam" id="PF02724">
    <property type="entry name" value="CDC45"/>
    <property type="match status" value="2"/>
</dbReference>
<feature type="compositionally biased region" description="Acidic residues" evidence="6">
    <location>
        <begin position="138"/>
        <end position="151"/>
    </location>
</feature>
<organism evidence="7 8">
    <name type="scientific">Lasius niger</name>
    <name type="common">Black garden ant</name>
    <dbReference type="NCBI Taxonomy" id="67767"/>
    <lineage>
        <taxon>Eukaryota</taxon>
        <taxon>Metazoa</taxon>
        <taxon>Ecdysozoa</taxon>
        <taxon>Arthropoda</taxon>
        <taxon>Hexapoda</taxon>
        <taxon>Insecta</taxon>
        <taxon>Pterygota</taxon>
        <taxon>Neoptera</taxon>
        <taxon>Endopterygota</taxon>
        <taxon>Hymenoptera</taxon>
        <taxon>Apocrita</taxon>
        <taxon>Aculeata</taxon>
        <taxon>Formicoidea</taxon>
        <taxon>Formicidae</taxon>
        <taxon>Formicinae</taxon>
        <taxon>Lasius</taxon>
        <taxon>Lasius</taxon>
    </lineage>
</organism>
<feature type="region of interest" description="Disordered" evidence="6">
    <location>
        <begin position="121"/>
        <end position="161"/>
    </location>
</feature>
<dbReference type="InterPro" id="IPR003874">
    <property type="entry name" value="CDC45"/>
</dbReference>
<dbReference type="OrthoDB" id="10258882at2759"/>
<dbReference type="EMBL" id="LBMM01000854">
    <property type="protein sequence ID" value="KMQ97377.1"/>
    <property type="molecule type" value="Genomic_DNA"/>
</dbReference>
<evidence type="ECO:0000313" key="7">
    <source>
        <dbReference type="EMBL" id="KMQ97377.1"/>
    </source>
</evidence>
<reference evidence="7 8" key="1">
    <citation type="submission" date="2015-04" db="EMBL/GenBank/DDBJ databases">
        <title>Lasius niger genome sequencing.</title>
        <authorList>
            <person name="Konorov E.A."/>
            <person name="Nikitin M.A."/>
            <person name="Kirill M.V."/>
            <person name="Chang P."/>
        </authorList>
    </citation>
    <scope>NUCLEOTIDE SEQUENCE [LARGE SCALE GENOMIC DNA]</scope>
    <source>
        <tissue evidence="7">Whole</tissue>
    </source>
</reference>
<accession>A0A0J7L3C9</accession>
<dbReference type="GO" id="GO:0003682">
    <property type="term" value="F:chromatin binding"/>
    <property type="evidence" value="ECO:0007669"/>
    <property type="project" value="TreeGrafter"/>
</dbReference>
<dbReference type="AlphaFoldDB" id="A0A0J7L3C9"/>
<comment type="caution">
    <text evidence="7">The sequence shown here is derived from an EMBL/GenBank/DDBJ whole genome shotgun (WGS) entry which is preliminary data.</text>
</comment>
<dbReference type="GO" id="GO:1902977">
    <property type="term" value="P:mitotic DNA replication preinitiation complex assembly"/>
    <property type="evidence" value="ECO:0007669"/>
    <property type="project" value="TreeGrafter"/>
</dbReference>
<dbReference type="Proteomes" id="UP000036403">
    <property type="component" value="Unassembled WGS sequence"/>
</dbReference>
<keyword evidence="4" id="KW-0539">Nucleus</keyword>
<sequence length="535" mass="61572">MFVTNLEKDFYGVIQKSRCLLLVNFDIDAICACRILQQLFKNDHIIYTLVPVRGIQDMINAFDENCEEIKNVVMINCGGTLDLVELLRPDESIVFFILDSHRPYDLCNIYSESQICILGKPDEDDEIPEYNDIFRDDSSDEEDVNEESDNENESRQSKRRRLNEEDILRRSERRKWVENRTTILFNYLQYSYYGKSSAIVVFEMAWNMSKDNLDMAWCAIVGSTEQSILSKVESRIAVLEEGSLQAHVSRLTHRQGVDIDKQQQQQSIVKVTYDKEGEQRLREVLAEMGLPLVQSRQLFRAMDLTFRQEFRQMVEKLAGKYNVNSIIGTSFTLQYGYRFKYCASDMVYAMLALLDSTTKDRQPQRCFLDALDCLSRTKKDILESGIEKAKLMLLNIFKTAQSILEAKQVKNFGSFLYLNVPDGNIDTYLFAHSHPLIMLAQFALKAYVNSSRNRRASEWPLVASAIFSAEEGSCLLVGIPPVCEDQPRSLFGKAFEQAAKNKNCYIEADYFDSTIIRLKIEERPKFLDALAALLA</sequence>
<proteinExistence type="inferred from homology"/>
<dbReference type="GO" id="GO:0031261">
    <property type="term" value="C:DNA replication preinitiation complex"/>
    <property type="evidence" value="ECO:0007669"/>
    <property type="project" value="TreeGrafter"/>
</dbReference>
<feature type="compositionally biased region" description="Basic and acidic residues" evidence="6">
    <location>
        <begin position="152"/>
        <end position="161"/>
    </location>
</feature>
<evidence type="ECO:0000256" key="6">
    <source>
        <dbReference type="SAM" id="MobiDB-lite"/>
    </source>
</evidence>
<evidence type="ECO:0000313" key="8">
    <source>
        <dbReference type="Proteomes" id="UP000036403"/>
    </source>
</evidence>
<evidence type="ECO:0000256" key="2">
    <source>
        <dbReference type="ARBA" id="ARBA00010727"/>
    </source>
</evidence>
<protein>
    <submittedName>
        <fullName evidence="7">Cdc45-related protein</fullName>
    </submittedName>
</protein>
<dbReference type="GO" id="GO:0000727">
    <property type="term" value="P:double-strand break repair via break-induced replication"/>
    <property type="evidence" value="ECO:0007669"/>
    <property type="project" value="TreeGrafter"/>
</dbReference>
<evidence type="ECO:0000256" key="4">
    <source>
        <dbReference type="ARBA" id="ARBA00023242"/>
    </source>
</evidence>
<dbReference type="GO" id="GO:0003688">
    <property type="term" value="F:DNA replication origin binding"/>
    <property type="evidence" value="ECO:0007669"/>
    <property type="project" value="TreeGrafter"/>
</dbReference>
<comment type="subcellular location">
    <subcellularLocation>
        <location evidence="1">Nucleus</location>
    </subcellularLocation>
</comment>